<dbReference type="Gene3D" id="3.40.50.300">
    <property type="entry name" value="P-loop containing nucleotide triphosphate hydrolases"/>
    <property type="match status" value="2"/>
</dbReference>
<name>A0ABU6CDN2_9ACTN</name>
<keyword evidence="5" id="KW-1185">Reference proteome</keyword>
<dbReference type="EMBL" id="JAOZYB010000157">
    <property type="protein sequence ID" value="MEB3962569.1"/>
    <property type="molecule type" value="Genomic_DNA"/>
</dbReference>
<dbReference type="PANTHER" id="PTHR47962">
    <property type="entry name" value="ATP-DEPENDENT HELICASE LHR-RELATED-RELATED"/>
    <property type="match status" value="1"/>
</dbReference>
<organism evidence="4 5">
    <name type="scientific">Streptomyces kunmingensis</name>
    <dbReference type="NCBI Taxonomy" id="68225"/>
    <lineage>
        <taxon>Bacteria</taxon>
        <taxon>Bacillati</taxon>
        <taxon>Actinomycetota</taxon>
        <taxon>Actinomycetes</taxon>
        <taxon>Kitasatosporales</taxon>
        <taxon>Streptomycetaceae</taxon>
        <taxon>Streptomyces</taxon>
    </lineage>
</organism>
<dbReference type="PROSITE" id="PS51192">
    <property type="entry name" value="HELICASE_ATP_BIND_1"/>
    <property type="match status" value="1"/>
</dbReference>
<dbReference type="InterPro" id="IPR025202">
    <property type="entry name" value="PLD-like_dom"/>
</dbReference>
<dbReference type="Pfam" id="PF00271">
    <property type="entry name" value="Helicase_C"/>
    <property type="match status" value="1"/>
</dbReference>
<dbReference type="SMART" id="SM00490">
    <property type="entry name" value="HELICc"/>
    <property type="match status" value="1"/>
</dbReference>
<dbReference type="PANTHER" id="PTHR47962:SF7">
    <property type="entry name" value="MITOCHONDRIAL ATP-DEPENDENT HELICASE IRC3-RELATED"/>
    <property type="match status" value="1"/>
</dbReference>
<protein>
    <submittedName>
        <fullName evidence="4">DUF3427 domain-containing protein</fullName>
    </submittedName>
</protein>
<dbReference type="InterPro" id="IPR027417">
    <property type="entry name" value="P-loop_NTPase"/>
</dbReference>
<dbReference type="RefSeq" id="WP_324770113.1">
    <property type="nucleotide sequence ID" value="NZ_BAAATS010000030.1"/>
</dbReference>
<dbReference type="SUPFAM" id="SSF52540">
    <property type="entry name" value="P-loop containing nucleoside triphosphate hydrolases"/>
    <property type="match status" value="1"/>
</dbReference>
<dbReference type="InterPro" id="IPR052511">
    <property type="entry name" value="ATP-dep_Helicase"/>
</dbReference>
<evidence type="ECO:0000313" key="4">
    <source>
        <dbReference type="EMBL" id="MEB3962569.1"/>
    </source>
</evidence>
<dbReference type="InterPro" id="IPR014001">
    <property type="entry name" value="Helicase_ATP-bd"/>
</dbReference>
<dbReference type="Pfam" id="PF13091">
    <property type="entry name" value="PLDc_2"/>
    <property type="match status" value="1"/>
</dbReference>
<dbReference type="CDD" id="cd18799">
    <property type="entry name" value="SF2_C_EcoAI-like"/>
    <property type="match status" value="1"/>
</dbReference>
<proteinExistence type="predicted"/>
<comment type="caution">
    <text evidence="4">The sequence shown here is derived from an EMBL/GenBank/DDBJ whole genome shotgun (WGS) entry which is preliminary data.</text>
</comment>
<dbReference type="Proteomes" id="UP001352223">
    <property type="component" value="Unassembled WGS sequence"/>
</dbReference>
<evidence type="ECO:0000259" key="3">
    <source>
        <dbReference type="PROSITE" id="PS51194"/>
    </source>
</evidence>
<feature type="region of interest" description="Disordered" evidence="1">
    <location>
        <begin position="1"/>
        <end position="28"/>
    </location>
</feature>
<dbReference type="Pfam" id="PF11907">
    <property type="entry name" value="DUF3427"/>
    <property type="match status" value="1"/>
</dbReference>
<dbReference type="Gene3D" id="3.30.870.10">
    <property type="entry name" value="Endonuclease Chain A"/>
    <property type="match status" value="1"/>
</dbReference>
<dbReference type="CDD" id="cd18032">
    <property type="entry name" value="DEXHc_RE_I_III_res"/>
    <property type="match status" value="1"/>
</dbReference>
<feature type="domain" description="Helicase C-terminal" evidence="3">
    <location>
        <begin position="535"/>
        <end position="691"/>
    </location>
</feature>
<feature type="domain" description="Helicase ATP-binding" evidence="2">
    <location>
        <begin position="328"/>
        <end position="482"/>
    </location>
</feature>
<dbReference type="InterPro" id="IPR021835">
    <property type="entry name" value="DUF3427"/>
</dbReference>
<dbReference type="InterPro" id="IPR001650">
    <property type="entry name" value="Helicase_C-like"/>
</dbReference>
<evidence type="ECO:0000259" key="2">
    <source>
        <dbReference type="PROSITE" id="PS51192"/>
    </source>
</evidence>
<dbReference type="SMART" id="SM00487">
    <property type="entry name" value="DEXDc"/>
    <property type="match status" value="1"/>
</dbReference>
<reference evidence="4 5" key="1">
    <citation type="submission" date="2022-10" db="EMBL/GenBank/DDBJ databases">
        <authorList>
            <person name="Xie J."/>
            <person name="Shen N."/>
        </authorList>
    </citation>
    <scope>NUCLEOTIDE SEQUENCE [LARGE SCALE GENOMIC DNA]</scope>
    <source>
        <strain evidence="4 5">DSM 41681</strain>
    </source>
</reference>
<evidence type="ECO:0000256" key="1">
    <source>
        <dbReference type="SAM" id="MobiDB-lite"/>
    </source>
</evidence>
<dbReference type="PROSITE" id="PS51194">
    <property type="entry name" value="HELICASE_CTER"/>
    <property type="match status" value="1"/>
</dbReference>
<sequence length="1038" mass="117497">MTNELDRSTVEAATEGRVQREPLDPEDAPEILGRYVGELVRRTLRAHAKQRGPDGAAQRLADQVEAVNRIVEELGRLLPEQAGDEAAVAQTKDLLLAVADRAPLPGEKAFPERPHVPLATSALFANRSRESVGHALQRELESADRVDLICAFIKWSGLRLLLGRLSDVRRRNKRLRVITTTYMGATDQRAVDALAELGAEVRISYETQATRLHAKAWHFHRESGTSTAYVGSSNMSKAALVDGLEWNVRLSQLESPTLVTSITDTFEEYWQDPAFEPYDPRSDRDRNRLADALSTERSGPTQLPIELASFDIQPHPHQREVLDELQAQRELHEHHRNLVVMATGTGKTVVSALDYRALRRAGKVESLLFVAHRDSILKQSRSVFRHVLKDGAFGELYVGGERPSEWRHVFASIQSLTSSGYERLHPEHFDMVIVDEFHHSGARTYAELLAHIAPKELLGLTATPERTDEYDITRWFEGRTAVDLRLWEAIERGLLVPFHYFGINDETDLRSLRFSRRTGYQTRELEQLYTGDDARVRIILNEIHEKVLAPREMRALGFCVSVAHARYMADRFTKADLPSCALTSESSPQEREQAVTDLKQGRIKVLFTVDLFNEGVDIPCVDTLLFLRPTESATVFLQQLGRGLRHAENKTSLTVLDFIGAQHTDFRFEPSMRALTGASHRQVAREVEQRFPTLPSGCAVQLDRVAEEYVLDNLRRTLKPRWMQSVAELRKLGDVSLGAFLTSTGAEVEDVYRPTRGTWSELREDAGLPVPSPGPADTELSKALRRSLHIDDPERLAYLGILSRAESLSGLDADVSDWPAERLRRIAAMANSVLWGNALRASPAEAALERMLIEHRRRSELQQLVPELRGRLQRVTRPLEPGGNNPLHVHAHYTRAEAEAAFGGEYKGQPTGVKWFEDEQADVFFIDLVKSEKHFSETTRYEDRVISPRRFQWETQSRTSERSDTGVRYMKHQERGSSLHLFVRETKKADGLLGAPSYVYVGPATYLTHENDRPMRLTLELEHTLPVDLYRRWSQLSG</sequence>
<evidence type="ECO:0000313" key="5">
    <source>
        <dbReference type="Proteomes" id="UP001352223"/>
    </source>
</evidence>
<accession>A0ABU6CDN2</accession>
<gene>
    <name evidence="4" type="ORF">OKJ48_20260</name>
</gene>
<dbReference type="Pfam" id="PF04851">
    <property type="entry name" value="ResIII"/>
    <property type="match status" value="1"/>
</dbReference>
<dbReference type="InterPro" id="IPR006935">
    <property type="entry name" value="Helicase/UvrB_N"/>
</dbReference>
<dbReference type="SUPFAM" id="SSF56024">
    <property type="entry name" value="Phospholipase D/nuclease"/>
    <property type="match status" value="1"/>
</dbReference>